<evidence type="ECO:0000313" key="2">
    <source>
        <dbReference type="EMBL" id="CAH1791888.1"/>
    </source>
</evidence>
<gene>
    <name evidence="2" type="ORF">OFUS_LOCUS16927</name>
</gene>
<dbReference type="Proteomes" id="UP000749559">
    <property type="component" value="Unassembled WGS sequence"/>
</dbReference>
<accession>A0A8J1U2P9</accession>
<evidence type="ECO:0000256" key="1">
    <source>
        <dbReference type="SAM" id="MobiDB-lite"/>
    </source>
</evidence>
<proteinExistence type="predicted"/>
<name>A0A8J1U2P9_OWEFU</name>
<feature type="region of interest" description="Disordered" evidence="1">
    <location>
        <begin position="98"/>
        <end position="143"/>
    </location>
</feature>
<evidence type="ECO:0000313" key="3">
    <source>
        <dbReference type="Proteomes" id="UP000749559"/>
    </source>
</evidence>
<feature type="region of interest" description="Disordered" evidence="1">
    <location>
        <begin position="208"/>
        <end position="253"/>
    </location>
</feature>
<dbReference type="OrthoDB" id="10683456at2759"/>
<comment type="caution">
    <text evidence="2">The sequence shown here is derived from an EMBL/GenBank/DDBJ whole genome shotgun (WGS) entry which is preliminary data.</text>
</comment>
<organism evidence="2 3">
    <name type="scientific">Owenia fusiformis</name>
    <name type="common">Polychaete worm</name>
    <dbReference type="NCBI Taxonomy" id="6347"/>
    <lineage>
        <taxon>Eukaryota</taxon>
        <taxon>Metazoa</taxon>
        <taxon>Spiralia</taxon>
        <taxon>Lophotrochozoa</taxon>
        <taxon>Annelida</taxon>
        <taxon>Polychaeta</taxon>
        <taxon>Sedentaria</taxon>
        <taxon>Canalipalpata</taxon>
        <taxon>Sabellida</taxon>
        <taxon>Oweniida</taxon>
        <taxon>Oweniidae</taxon>
        <taxon>Owenia</taxon>
    </lineage>
</organism>
<dbReference type="EMBL" id="CAIIXF020000008">
    <property type="protein sequence ID" value="CAH1791888.1"/>
    <property type="molecule type" value="Genomic_DNA"/>
</dbReference>
<reference evidence="2" key="1">
    <citation type="submission" date="2022-03" db="EMBL/GenBank/DDBJ databases">
        <authorList>
            <person name="Martin C."/>
        </authorList>
    </citation>
    <scope>NUCLEOTIDE SEQUENCE</scope>
</reference>
<keyword evidence="3" id="KW-1185">Reference proteome</keyword>
<dbReference type="AlphaFoldDB" id="A0A8J1U2P9"/>
<feature type="compositionally biased region" description="Polar residues" evidence="1">
    <location>
        <begin position="98"/>
        <end position="113"/>
    </location>
</feature>
<feature type="compositionally biased region" description="Polar residues" evidence="1">
    <location>
        <begin position="232"/>
        <end position="253"/>
    </location>
</feature>
<protein>
    <submittedName>
        <fullName evidence="2">Uncharacterized protein</fullName>
    </submittedName>
</protein>
<sequence>MVDSDAFSDETNFGSECDDDIQTVECVDILDKFNKEFPKSKQQHIFQFLHDQEELNKRFDEFSLNSDDDTDSTKSGISETESLLDQQLAAKRAQTLTTSFQTNQDSNKTSPKVSKNPGARPKRLSNGSVTRPKTLTKKNVRPQTAMGVYSRTFNDLTDIDKIHSHSADVRVRVTKASPVAGDDYVKERSYGQYDDWGRRYNDSGEVLNSSEFEVPHPPTSPHDSVHKRVSWDSDQTQFPKTSNNNSGAKYSNRNSFDFTMDSYRNLPANSNSRTAPDVSALHGIIRLGPNKSPVGRGHHMRVLSMNDNPNVALSINSVKKIEKNDLSYKKLSKSANYSNMSKKHRKSEMPDLSTSGRSIAVLKLPPLDGSVKPGTFVSTPTSANLTESLVG</sequence>